<dbReference type="GO" id="GO:0046872">
    <property type="term" value="F:metal ion binding"/>
    <property type="evidence" value="ECO:0007669"/>
    <property type="project" value="UniProtKB-KW"/>
</dbReference>
<evidence type="ECO:0000313" key="14">
    <source>
        <dbReference type="EMBL" id="SHJ41673.1"/>
    </source>
</evidence>
<comment type="catalytic activity">
    <reaction evidence="11">
        <text>iminosuccinate + dihydroxyacetone phosphate = quinolinate + phosphate + 2 H2O + H(+)</text>
        <dbReference type="Rhea" id="RHEA:25888"/>
        <dbReference type="ChEBI" id="CHEBI:15377"/>
        <dbReference type="ChEBI" id="CHEBI:15378"/>
        <dbReference type="ChEBI" id="CHEBI:29959"/>
        <dbReference type="ChEBI" id="CHEBI:43474"/>
        <dbReference type="ChEBI" id="CHEBI:57642"/>
        <dbReference type="ChEBI" id="CHEBI:77875"/>
        <dbReference type="EC" id="2.5.1.72"/>
    </reaction>
    <physiologicalReaction direction="left-to-right" evidence="11">
        <dbReference type="Rhea" id="RHEA:25889"/>
    </physiologicalReaction>
</comment>
<dbReference type="NCBIfam" id="NF006878">
    <property type="entry name" value="PRK09375.1-2"/>
    <property type="match status" value="1"/>
</dbReference>
<dbReference type="EMBL" id="FQZV01000024">
    <property type="protein sequence ID" value="SHJ41673.1"/>
    <property type="molecule type" value="Genomic_DNA"/>
</dbReference>
<evidence type="ECO:0000256" key="3">
    <source>
        <dbReference type="ARBA" id="ARBA00005065"/>
    </source>
</evidence>
<dbReference type="GO" id="GO:0034628">
    <property type="term" value="P:'de novo' NAD+ biosynthetic process from L-aspartate"/>
    <property type="evidence" value="ECO:0007669"/>
    <property type="project" value="TreeGrafter"/>
</dbReference>
<dbReference type="PANTHER" id="PTHR30573">
    <property type="entry name" value="QUINOLINATE SYNTHETASE A"/>
    <property type="match status" value="1"/>
</dbReference>
<dbReference type="UniPathway" id="UPA00253">
    <property type="reaction ID" value="UER00327"/>
</dbReference>
<dbReference type="Gene3D" id="3.40.50.10800">
    <property type="entry name" value="NadA-like"/>
    <property type="match status" value="3"/>
</dbReference>
<dbReference type="PANTHER" id="PTHR30573:SF0">
    <property type="entry name" value="QUINOLINATE SYNTHASE, CHLOROPLASTIC"/>
    <property type="match status" value="1"/>
</dbReference>
<evidence type="ECO:0000256" key="2">
    <source>
        <dbReference type="ARBA" id="ARBA00003791"/>
    </source>
</evidence>
<dbReference type="FunFam" id="3.40.50.10800:FF:000001">
    <property type="entry name" value="Quinolinate synthase A"/>
    <property type="match status" value="1"/>
</dbReference>
<keyword evidence="5" id="KW-0004">4Fe-4S</keyword>
<keyword evidence="9" id="KW-0408">Iron</keyword>
<keyword evidence="15" id="KW-1185">Reference proteome</keyword>
<accession>A0A1M6J4S9</accession>
<evidence type="ECO:0000256" key="8">
    <source>
        <dbReference type="ARBA" id="ARBA00022723"/>
    </source>
</evidence>
<evidence type="ECO:0000256" key="6">
    <source>
        <dbReference type="ARBA" id="ARBA00022642"/>
    </source>
</evidence>
<evidence type="ECO:0000256" key="13">
    <source>
        <dbReference type="NCBIfam" id="TIGR00550"/>
    </source>
</evidence>
<dbReference type="RefSeq" id="WP_110941181.1">
    <property type="nucleotide sequence ID" value="NZ_FQZV01000024.1"/>
</dbReference>
<dbReference type="STRING" id="1121919.SAMN02745975_02038"/>
<sequence length="301" mass="33790">MTEQGLIEGLKKLREEKNAIILAHNYQIPEIQDVADFVGDSLELVQQAAKTDAAVIVLSGVYYMAESVKIAAPAKKVLLPVLDAGCTMANMIQQEQLRVFRMEYPDIPILCYINSSAEVKAESDLCCTASNAVSLVRGMKADKILFVPDQNMGSYIATQAPDKEIISWDGFCMTHHMVRPAEVDANRSRHPGALVLVHPECTAAVVERADFVGSTTEIINYARQSEKKEFIVGTEMGVLHRLRKENPDKKFYLLSPVLTCFNMKKTALTDLYWALEKEQHEIKIHEDILEKARLCMEKLFV</sequence>
<dbReference type="EC" id="2.5.1.72" evidence="4 13"/>
<comment type="cofactor">
    <cofactor evidence="1">
        <name>[4Fe-4S] cluster</name>
        <dbReference type="ChEBI" id="CHEBI:49883"/>
    </cofactor>
</comment>
<evidence type="ECO:0000256" key="4">
    <source>
        <dbReference type="ARBA" id="ARBA00012669"/>
    </source>
</evidence>
<comment type="pathway">
    <text evidence="3">Cofactor biosynthesis; NAD(+) biosynthesis; quinolinate from iminoaspartate: step 1/1.</text>
</comment>
<reference evidence="15" key="1">
    <citation type="submission" date="2016-11" db="EMBL/GenBank/DDBJ databases">
        <authorList>
            <person name="Varghese N."/>
            <person name="Submissions S."/>
        </authorList>
    </citation>
    <scope>NUCLEOTIDE SEQUENCE [LARGE SCALE GENOMIC DNA]</scope>
    <source>
        <strain evidence="15">DSM 17957</strain>
    </source>
</reference>
<protein>
    <recommendedName>
        <fullName evidence="12 13">Quinolinate synthase</fullName>
        <ecNumber evidence="4 13">2.5.1.72</ecNumber>
    </recommendedName>
</protein>
<dbReference type="NCBIfam" id="TIGR00550">
    <property type="entry name" value="nadA"/>
    <property type="match status" value="1"/>
</dbReference>
<dbReference type="GO" id="GO:0008987">
    <property type="term" value="F:quinolinate synthetase A activity"/>
    <property type="evidence" value="ECO:0007669"/>
    <property type="project" value="UniProtKB-UniRule"/>
</dbReference>
<keyword evidence="10" id="KW-0411">Iron-sulfur</keyword>
<evidence type="ECO:0000256" key="11">
    <source>
        <dbReference type="ARBA" id="ARBA00050125"/>
    </source>
</evidence>
<dbReference type="SUPFAM" id="SSF142754">
    <property type="entry name" value="NadA-like"/>
    <property type="match status" value="1"/>
</dbReference>
<dbReference type="Pfam" id="PF02445">
    <property type="entry name" value="NadA"/>
    <property type="match status" value="1"/>
</dbReference>
<dbReference type="GO" id="GO:0005829">
    <property type="term" value="C:cytosol"/>
    <property type="evidence" value="ECO:0007669"/>
    <property type="project" value="TreeGrafter"/>
</dbReference>
<dbReference type="InterPro" id="IPR036094">
    <property type="entry name" value="NadA_sf"/>
</dbReference>
<evidence type="ECO:0000256" key="5">
    <source>
        <dbReference type="ARBA" id="ARBA00022485"/>
    </source>
</evidence>
<dbReference type="InterPro" id="IPR003473">
    <property type="entry name" value="NadA"/>
</dbReference>
<name>A0A1M6J4S9_9FIRM</name>
<keyword evidence="8" id="KW-0479">Metal-binding</keyword>
<keyword evidence="6" id="KW-0662">Pyridine nucleotide biosynthesis</keyword>
<dbReference type="AlphaFoldDB" id="A0A1M6J4S9"/>
<gene>
    <name evidence="14" type="ORF">SAMN02745975_02038</name>
</gene>
<proteinExistence type="predicted"/>
<evidence type="ECO:0000256" key="7">
    <source>
        <dbReference type="ARBA" id="ARBA00022679"/>
    </source>
</evidence>
<evidence type="ECO:0000256" key="1">
    <source>
        <dbReference type="ARBA" id="ARBA00001966"/>
    </source>
</evidence>
<dbReference type="Proteomes" id="UP000184536">
    <property type="component" value="Unassembled WGS sequence"/>
</dbReference>
<evidence type="ECO:0000256" key="12">
    <source>
        <dbReference type="ARBA" id="ARBA00073059"/>
    </source>
</evidence>
<comment type="function">
    <text evidence="2">Catalyzes the condensation of iminoaspartate with dihydroxyacetone phosphate to form quinolinate.</text>
</comment>
<keyword evidence="7" id="KW-0808">Transferase</keyword>
<dbReference type="GO" id="GO:0051539">
    <property type="term" value="F:4 iron, 4 sulfur cluster binding"/>
    <property type="evidence" value="ECO:0007669"/>
    <property type="project" value="UniProtKB-KW"/>
</dbReference>
<organism evidence="14 15">
    <name type="scientific">Geosporobacter subterraneus DSM 17957</name>
    <dbReference type="NCBI Taxonomy" id="1121919"/>
    <lineage>
        <taxon>Bacteria</taxon>
        <taxon>Bacillati</taxon>
        <taxon>Bacillota</taxon>
        <taxon>Clostridia</taxon>
        <taxon>Peptostreptococcales</taxon>
        <taxon>Thermotaleaceae</taxon>
        <taxon>Geosporobacter</taxon>
    </lineage>
</organism>
<evidence type="ECO:0000313" key="15">
    <source>
        <dbReference type="Proteomes" id="UP000184536"/>
    </source>
</evidence>
<evidence type="ECO:0000256" key="9">
    <source>
        <dbReference type="ARBA" id="ARBA00023004"/>
    </source>
</evidence>
<dbReference type="OrthoDB" id="9801204at2"/>
<evidence type="ECO:0000256" key="10">
    <source>
        <dbReference type="ARBA" id="ARBA00023014"/>
    </source>
</evidence>